<evidence type="ECO:0000313" key="2">
    <source>
        <dbReference type="EMBL" id="GFD15291.1"/>
    </source>
</evidence>
<comment type="caution">
    <text evidence="2">The sequence shown here is derived from an EMBL/GenBank/DDBJ whole genome shotgun (WGS) entry which is preliminary data.</text>
</comment>
<sequence>MPPKPDLVFHNALSDVETVHPTFNVELSPIKPDNDLSHTHRPSIPIIEDWVSNSEDESETKLSQRLPSFVQTNEQVKSPRPSIQHVKTSIPTANPETAIPKPTSNGIRRNRKACFVFKSLDHLFKECDYHEKKMAQTPTRNHAPRGHSKQ</sequence>
<evidence type="ECO:0000256" key="1">
    <source>
        <dbReference type="SAM" id="MobiDB-lite"/>
    </source>
</evidence>
<organism evidence="2">
    <name type="scientific">Tanacetum cinerariifolium</name>
    <name type="common">Dalmatian daisy</name>
    <name type="synonym">Chrysanthemum cinerariifolium</name>
    <dbReference type="NCBI Taxonomy" id="118510"/>
    <lineage>
        <taxon>Eukaryota</taxon>
        <taxon>Viridiplantae</taxon>
        <taxon>Streptophyta</taxon>
        <taxon>Embryophyta</taxon>
        <taxon>Tracheophyta</taxon>
        <taxon>Spermatophyta</taxon>
        <taxon>Magnoliopsida</taxon>
        <taxon>eudicotyledons</taxon>
        <taxon>Gunneridae</taxon>
        <taxon>Pentapetalae</taxon>
        <taxon>asterids</taxon>
        <taxon>campanulids</taxon>
        <taxon>Asterales</taxon>
        <taxon>Asteraceae</taxon>
        <taxon>Asteroideae</taxon>
        <taxon>Anthemideae</taxon>
        <taxon>Anthemidinae</taxon>
        <taxon>Tanacetum</taxon>
    </lineage>
</organism>
<feature type="compositionally biased region" description="Polar residues" evidence="1">
    <location>
        <begin position="85"/>
        <end position="95"/>
    </location>
</feature>
<dbReference type="EMBL" id="BKCJ011285470">
    <property type="protein sequence ID" value="GFD15291.1"/>
    <property type="molecule type" value="Genomic_DNA"/>
</dbReference>
<reference evidence="2" key="1">
    <citation type="journal article" date="2019" name="Sci. Rep.">
        <title>Draft genome of Tanacetum cinerariifolium, the natural source of mosquito coil.</title>
        <authorList>
            <person name="Yamashiro T."/>
            <person name="Shiraishi A."/>
            <person name="Satake H."/>
            <person name="Nakayama K."/>
        </authorList>
    </citation>
    <scope>NUCLEOTIDE SEQUENCE</scope>
</reference>
<proteinExistence type="predicted"/>
<accession>A0A699TZL8</accession>
<gene>
    <name evidence="2" type="ORF">Tci_887260</name>
</gene>
<dbReference type="AlphaFoldDB" id="A0A699TZL8"/>
<feature type="non-terminal residue" evidence="2">
    <location>
        <position position="150"/>
    </location>
</feature>
<name>A0A699TZL8_TANCI</name>
<protein>
    <submittedName>
        <fullName evidence="2">Uncharacterized protein</fullName>
    </submittedName>
</protein>
<feature type="region of interest" description="Disordered" evidence="1">
    <location>
        <begin position="71"/>
        <end position="105"/>
    </location>
</feature>